<dbReference type="PRINTS" id="PR01397">
    <property type="entry name" value="DHBDHDRGNASE"/>
</dbReference>
<dbReference type="AlphaFoldDB" id="A0A382Y6N8"/>
<organism evidence="3">
    <name type="scientific">marine metagenome</name>
    <dbReference type="NCBI Taxonomy" id="408172"/>
    <lineage>
        <taxon>unclassified sequences</taxon>
        <taxon>metagenomes</taxon>
        <taxon>ecological metagenomes</taxon>
    </lineage>
</organism>
<dbReference type="GO" id="GO:0008667">
    <property type="term" value="F:2,3-dihydro-2,3-dihydroxybenzoate dehydrogenase activity"/>
    <property type="evidence" value="ECO:0007669"/>
    <property type="project" value="InterPro"/>
</dbReference>
<dbReference type="Gene3D" id="3.40.50.720">
    <property type="entry name" value="NAD(P)-binding Rossmann-like Domain"/>
    <property type="match status" value="1"/>
</dbReference>
<dbReference type="PANTHER" id="PTHR43669">
    <property type="entry name" value="5-KETO-D-GLUCONATE 5-REDUCTASE"/>
    <property type="match status" value="1"/>
</dbReference>
<gene>
    <name evidence="3" type="ORF">METZ01_LOCUS431846</name>
</gene>
<sequence>MSIPEFDVAGQKVLLVGAGRGIGKGIAMVFAEAGADVAITGFTETGVNQVAKEVRALGRTALPLAGDATKSADMDRITEQVLKEFGHIDTLVNCVGDSIHKPVVKLPG</sequence>
<evidence type="ECO:0000256" key="2">
    <source>
        <dbReference type="ARBA" id="ARBA00023002"/>
    </source>
</evidence>
<comment type="similarity">
    <text evidence="1">Belongs to the short-chain dehydrogenases/reductases (SDR) family.</text>
</comment>
<proteinExistence type="inferred from homology"/>
<dbReference type="SUPFAM" id="SSF51735">
    <property type="entry name" value="NAD(P)-binding Rossmann-fold domains"/>
    <property type="match status" value="1"/>
</dbReference>
<dbReference type="Pfam" id="PF00106">
    <property type="entry name" value="adh_short"/>
    <property type="match status" value="1"/>
</dbReference>
<evidence type="ECO:0000256" key="1">
    <source>
        <dbReference type="ARBA" id="ARBA00006484"/>
    </source>
</evidence>
<dbReference type="InterPro" id="IPR002347">
    <property type="entry name" value="SDR_fam"/>
</dbReference>
<feature type="non-terminal residue" evidence="3">
    <location>
        <position position="108"/>
    </location>
</feature>
<reference evidence="3" key="1">
    <citation type="submission" date="2018-05" db="EMBL/GenBank/DDBJ databases">
        <authorList>
            <person name="Lanie J.A."/>
            <person name="Ng W.-L."/>
            <person name="Kazmierczak K.M."/>
            <person name="Andrzejewski T.M."/>
            <person name="Davidsen T.M."/>
            <person name="Wayne K.J."/>
            <person name="Tettelin H."/>
            <person name="Glass J.I."/>
            <person name="Rusch D."/>
            <person name="Podicherti R."/>
            <person name="Tsui H.-C.T."/>
            <person name="Winkler M.E."/>
        </authorList>
    </citation>
    <scope>NUCLEOTIDE SEQUENCE</scope>
</reference>
<dbReference type="GO" id="GO:0019290">
    <property type="term" value="P:siderophore biosynthetic process"/>
    <property type="evidence" value="ECO:0007669"/>
    <property type="project" value="InterPro"/>
</dbReference>
<accession>A0A382Y6N8</accession>
<protein>
    <submittedName>
        <fullName evidence="3">Uncharacterized protein</fullName>
    </submittedName>
</protein>
<keyword evidence="2" id="KW-0560">Oxidoreductase</keyword>
<dbReference type="EMBL" id="UINC01173409">
    <property type="protein sequence ID" value="SVD78992.1"/>
    <property type="molecule type" value="Genomic_DNA"/>
</dbReference>
<evidence type="ECO:0000313" key="3">
    <source>
        <dbReference type="EMBL" id="SVD78992.1"/>
    </source>
</evidence>
<dbReference type="PANTHER" id="PTHR43669:SF14">
    <property type="entry name" value="OXIDOREDUCTASE"/>
    <property type="match status" value="1"/>
</dbReference>
<dbReference type="InterPro" id="IPR003560">
    <property type="entry name" value="DHB_DH"/>
</dbReference>
<name>A0A382Y6N8_9ZZZZ</name>
<dbReference type="InterPro" id="IPR036291">
    <property type="entry name" value="NAD(P)-bd_dom_sf"/>
</dbReference>